<dbReference type="Pfam" id="PF00977">
    <property type="entry name" value="His_biosynth"/>
    <property type="match status" value="1"/>
</dbReference>
<evidence type="ECO:0000256" key="2">
    <source>
        <dbReference type="ARBA" id="ARBA00004496"/>
    </source>
</evidence>
<dbReference type="CDD" id="cd04732">
    <property type="entry name" value="HisA"/>
    <property type="match status" value="1"/>
</dbReference>
<dbReference type="AlphaFoldDB" id="G7V9L4"/>
<dbReference type="KEGG" id="tli:Tlie_0831"/>
<comment type="catalytic activity">
    <reaction evidence="1 9">
        <text>1-(5-phospho-beta-D-ribosyl)-5-[(5-phospho-beta-D-ribosylamino)methylideneamino]imidazole-4-carboxamide = 5-[(5-phospho-1-deoxy-D-ribulos-1-ylimino)methylamino]-1-(5-phospho-beta-D-ribosyl)imidazole-4-carboxamide</text>
        <dbReference type="Rhea" id="RHEA:15469"/>
        <dbReference type="ChEBI" id="CHEBI:58435"/>
        <dbReference type="ChEBI" id="CHEBI:58525"/>
        <dbReference type="EC" id="5.3.1.16"/>
    </reaction>
</comment>
<keyword evidence="5 9" id="KW-0963">Cytoplasm</keyword>
<dbReference type="Proteomes" id="UP000005868">
    <property type="component" value="Chromosome"/>
</dbReference>
<dbReference type="UniPathway" id="UPA00031">
    <property type="reaction ID" value="UER00009"/>
</dbReference>
<comment type="similarity">
    <text evidence="4 9 10">Belongs to the HisA/HisF family.</text>
</comment>
<comment type="pathway">
    <text evidence="3 9">Amino-acid biosynthesis; L-histidine biosynthesis; L-histidine from 5-phospho-alpha-D-ribose 1-diphosphate: step 4/9.</text>
</comment>
<evidence type="ECO:0000256" key="6">
    <source>
        <dbReference type="ARBA" id="ARBA00022605"/>
    </source>
</evidence>
<dbReference type="GO" id="GO:0000105">
    <property type="term" value="P:L-histidine biosynthetic process"/>
    <property type="evidence" value="ECO:0007669"/>
    <property type="project" value="UniProtKB-UniRule"/>
</dbReference>
<dbReference type="EC" id="5.3.1.16" evidence="9"/>
<organism evidence="11 12">
    <name type="scientific">Thermovirga lienii (strain ATCC BAA-1197 / DSM 17291 / Cas60314)</name>
    <dbReference type="NCBI Taxonomy" id="580340"/>
    <lineage>
        <taxon>Bacteria</taxon>
        <taxon>Thermotogati</taxon>
        <taxon>Synergistota</taxon>
        <taxon>Synergistia</taxon>
        <taxon>Synergistales</taxon>
        <taxon>Thermovirgaceae</taxon>
        <taxon>Thermovirga</taxon>
    </lineage>
</organism>
<proteinExistence type="inferred from homology"/>
<evidence type="ECO:0000256" key="7">
    <source>
        <dbReference type="ARBA" id="ARBA00023102"/>
    </source>
</evidence>
<evidence type="ECO:0000256" key="10">
    <source>
        <dbReference type="RuleBase" id="RU003657"/>
    </source>
</evidence>
<reference evidence="11 12" key="2">
    <citation type="journal article" date="2012" name="Stand. Genomic Sci.">
        <title>Genome sequence of the moderately thermophilic, amino-acid-degrading and sulfur-reducing bacterium Thermovirga lienii type strain (Cas60314(T)).</title>
        <authorList>
            <person name="Goker M."/>
            <person name="Saunders E."/>
            <person name="Lapidus A."/>
            <person name="Nolan M."/>
            <person name="Lucas S."/>
            <person name="Hammon N."/>
            <person name="Deshpande S."/>
            <person name="Cheng J.F."/>
            <person name="Han C."/>
            <person name="Tapia R."/>
            <person name="Goodwin L.A."/>
            <person name="Pitluck S."/>
            <person name="Liolios K."/>
            <person name="Mavromatis K."/>
            <person name="Pagani I."/>
            <person name="Ivanova N."/>
            <person name="Mikhailova N."/>
            <person name="Pati A."/>
            <person name="Chen A."/>
            <person name="Palaniappan K."/>
            <person name="Land M."/>
            <person name="Chang Y.J."/>
            <person name="Jeffries C.D."/>
            <person name="Brambilla E.M."/>
            <person name="Rohde M."/>
            <person name="Spring S."/>
            <person name="Detter J.C."/>
            <person name="Woyke T."/>
            <person name="Bristow J."/>
            <person name="Eisen J.A."/>
            <person name="Markowitz V."/>
            <person name="Hugenholtz P."/>
            <person name="Kyrpides N.C."/>
            <person name="Klenk H.P."/>
        </authorList>
    </citation>
    <scope>NUCLEOTIDE SEQUENCE [LARGE SCALE GENOMIC DNA]</scope>
    <source>
        <strain evidence="12">ATCC BAA-1197 / DSM 17291 / Cas60314</strain>
    </source>
</reference>
<dbReference type="InterPro" id="IPR023016">
    <property type="entry name" value="HisA/PriA"/>
</dbReference>
<sequence length="240" mass="25813">MEVFPALDIFDQKVVRLYKGDFNKTTIYSENPIKTAENFAAQGAKWVHVVDLEGAQKGAPVHLDLLKELSQLGLKVQFGGGLRTFDDVEKALTSGASRVMVGSLLFKDEIAPMVLINKFGNRIVPAIDIKKGMVATHGWGKTCSLSPSDAVRKLLGIGYKTFLITSVDRDGTLMGPDIALYDAIITQATPKPEIIAAGGIASISHILELKRSGVSGVVLGKALYEGKIKISEALEVTNQC</sequence>
<name>G7V9L4_THELD</name>
<dbReference type="FunFam" id="3.20.20.70:FF:000009">
    <property type="entry name" value="1-(5-phosphoribosyl)-5-[(5-phosphoribosylamino)methylideneamino] imidazole-4-carboxamide isomerase"/>
    <property type="match status" value="1"/>
</dbReference>
<feature type="active site" description="Proton acceptor" evidence="9">
    <location>
        <position position="8"/>
    </location>
</feature>
<evidence type="ECO:0000313" key="12">
    <source>
        <dbReference type="Proteomes" id="UP000005868"/>
    </source>
</evidence>
<dbReference type="GO" id="GO:0003949">
    <property type="term" value="F:1-(5-phosphoribosyl)-5-[(5-phosphoribosylamino)methylideneamino]imidazole-4-carboxamide isomerase activity"/>
    <property type="evidence" value="ECO:0007669"/>
    <property type="project" value="UniProtKB-UniRule"/>
</dbReference>
<keyword evidence="6 9" id="KW-0028">Amino-acid biosynthesis</keyword>
<evidence type="ECO:0000256" key="8">
    <source>
        <dbReference type="ARBA" id="ARBA00023235"/>
    </source>
</evidence>
<dbReference type="PANTHER" id="PTHR43090">
    <property type="entry name" value="1-(5-PHOSPHORIBOSYL)-5-[(5-PHOSPHORIBOSYLAMINO)METHYLIDENEAMINO] IMIDAZOLE-4-CARBOXAMIDE ISOMERASE"/>
    <property type="match status" value="1"/>
</dbReference>
<reference evidence="12" key="1">
    <citation type="submission" date="2011-10" db="EMBL/GenBank/DDBJ databases">
        <title>The complete genome of chromosome of Thermovirga lienii DSM 17291.</title>
        <authorList>
            <consortium name="US DOE Joint Genome Institute (JGI-PGF)"/>
            <person name="Lucas S."/>
            <person name="Copeland A."/>
            <person name="Lapidus A."/>
            <person name="Glavina del Rio T."/>
            <person name="Dalin E."/>
            <person name="Tice H."/>
            <person name="Bruce D."/>
            <person name="Goodwin L."/>
            <person name="Pitluck S."/>
            <person name="Peters L."/>
            <person name="Mikhailova N."/>
            <person name="Saunders E."/>
            <person name="Kyrpides N."/>
            <person name="Mavromatis K."/>
            <person name="Ivanova N."/>
            <person name="Last F.I."/>
            <person name="Brettin T."/>
            <person name="Detter J.C."/>
            <person name="Han C."/>
            <person name="Larimer F."/>
            <person name="Land M."/>
            <person name="Hauser L."/>
            <person name="Markowitz V."/>
            <person name="Cheng J.-F."/>
            <person name="Hugenholtz P."/>
            <person name="Woyke T."/>
            <person name="Wu D."/>
            <person name="Spring S."/>
            <person name="Schroeder M."/>
            <person name="Brambilla E.-M."/>
            <person name="Klenk H.-P."/>
            <person name="Eisen J.A."/>
        </authorList>
    </citation>
    <scope>NUCLEOTIDE SEQUENCE [LARGE SCALE GENOMIC DNA]</scope>
    <source>
        <strain evidence="12">ATCC BAA-1197 / DSM 17291 / Cas60314</strain>
    </source>
</reference>
<comment type="subcellular location">
    <subcellularLocation>
        <location evidence="2 9">Cytoplasm</location>
    </subcellularLocation>
</comment>
<evidence type="ECO:0000256" key="1">
    <source>
        <dbReference type="ARBA" id="ARBA00000901"/>
    </source>
</evidence>
<dbReference type="Gene3D" id="3.20.20.70">
    <property type="entry name" value="Aldolase class I"/>
    <property type="match status" value="1"/>
</dbReference>
<dbReference type="HAMAP" id="MF_01014">
    <property type="entry name" value="HisA"/>
    <property type="match status" value="1"/>
</dbReference>
<dbReference type="eggNOG" id="COG0106">
    <property type="taxonomic scope" value="Bacteria"/>
</dbReference>
<dbReference type="InterPro" id="IPR013785">
    <property type="entry name" value="Aldolase_TIM"/>
</dbReference>
<evidence type="ECO:0000313" key="11">
    <source>
        <dbReference type="EMBL" id="AER66564.1"/>
    </source>
</evidence>
<dbReference type="GO" id="GO:0000162">
    <property type="term" value="P:L-tryptophan biosynthetic process"/>
    <property type="evidence" value="ECO:0007669"/>
    <property type="project" value="TreeGrafter"/>
</dbReference>
<accession>G7V9L4</accession>
<dbReference type="GO" id="GO:0005737">
    <property type="term" value="C:cytoplasm"/>
    <property type="evidence" value="ECO:0007669"/>
    <property type="project" value="UniProtKB-SubCell"/>
</dbReference>
<dbReference type="SUPFAM" id="SSF51366">
    <property type="entry name" value="Ribulose-phoshate binding barrel"/>
    <property type="match status" value="1"/>
</dbReference>
<dbReference type="PANTHER" id="PTHR43090:SF2">
    <property type="entry name" value="1-(5-PHOSPHORIBOSYL)-5-[(5-PHOSPHORIBOSYLAMINO)METHYLIDENEAMINO] IMIDAZOLE-4-CARBOXAMIDE ISOMERASE"/>
    <property type="match status" value="1"/>
</dbReference>
<dbReference type="STRING" id="580340.Tlie_0831"/>
<dbReference type="HOGENOM" id="CLU_048577_1_1_0"/>
<keyword evidence="12" id="KW-1185">Reference proteome</keyword>
<evidence type="ECO:0000256" key="5">
    <source>
        <dbReference type="ARBA" id="ARBA00022490"/>
    </source>
</evidence>
<dbReference type="EMBL" id="CP003096">
    <property type="protein sequence ID" value="AER66564.1"/>
    <property type="molecule type" value="Genomic_DNA"/>
</dbReference>
<feature type="active site" description="Proton donor" evidence="9">
    <location>
        <position position="128"/>
    </location>
</feature>
<evidence type="ECO:0000256" key="3">
    <source>
        <dbReference type="ARBA" id="ARBA00005133"/>
    </source>
</evidence>
<evidence type="ECO:0000256" key="4">
    <source>
        <dbReference type="ARBA" id="ARBA00009667"/>
    </source>
</evidence>
<evidence type="ECO:0000256" key="9">
    <source>
        <dbReference type="HAMAP-Rule" id="MF_01014"/>
    </source>
</evidence>
<protein>
    <recommendedName>
        <fullName evidence="9">1-(5-phosphoribosyl)-5-[(5-phosphoribosylamino)methylideneamino] imidazole-4-carboxamide isomerase</fullName>
        <ecNumber evidence="9">5.3.1.16</ecNumber>
    </recommendedName>
    <alternativeName>
        <fullName evidence="9">Phosphoribosylformimino-5-aminoimidazole carboxamide ribotide isomerase</fullName>
    </alternativeName>
</protein>
<dbReference type="InterPro" id="IPR011060">
    <property type="entry name" value="RibuloseP-bd_barrel"/>
</dbReference>
<dbReference type="InterPro" id="IPR044524">
    <property type="entry name" value="Isoase_HisA-like"/>
</dbReference>
<dbReference type="InterPro" id="IPR006062">
    <property type="entry name" value="His_biosynth"/>
</dbReference>
<keyword evidence="8 9" id="KW-0413">Isomerase</keyword>
<gene>
    <name evidence="9" type="primary">hisA</name>
    <name evidence="11" type="ordered locus">Tlie_0831</name>
</gene>
<keyword evidence="7 9" id="KW-0368">Histidine biosynthesis</keyword>